<organism evidence="1 2">
    <name type="scientific">Nocardia neocaledoniensis</name>
    <dbReference type="NCBI Taxonomy" id="236511"/>
    <lineage>
        <taxon>Bacteria</taxon>
        <taxon>Bacillati</taxon>
        <taxon>Actinomycetota</taxon>
        <taxon>Actinomycetes</taxon>
        <taxon>Mycobacteriales</taxon>
        <taxon>Nocardiaceae</taxon>
        <taxon>Nocardia</taxon>
    </lineage>
</organism>
<dbReference type="Proteomes" id="UP000246410">
    <property type="component" value="Unassembled WGS sequence"/>
</dbReference>
<keyword evidence="2" id="KW-1185">Reference proteome</keyword>
<dbReference type="EMBL" id="QGTL01000001">
    <property type="protein sequence ID" value="PWV81445.1"/>
    <property type="molecule type" value="Genomic_DNA"/>
</dbReference>
<comment type="caution">
    <text evidence="1">The sequence shown here is derived from an EMBL/GenBank/DDBJ whole genome shotgun (WGS) entry which is preliminary data.</text>
</comment>
<dbReference type="AlphaFoldDB" id="A0A317P2Y1"/>
<proteinExistence type="predicted"/>
<accession>A0A317P2Y1</accession>
<dbReference type="RefSeq" id="WP_146229188.1">
    <property type="nucleotide sequence ID" value="NZ_JARWQV010000332.1"/>
</dbReference>
<gene>
    <name evidence="1" type="ORF">DFR69_101788</name>
</gene>
<name>A0A317P2Y1_9NOCA</name>
<evidence type="ECO:0000313" key="2">
    <source>
        <dbReference type="Proteomes" id="UP000246410"/>
    </source>
</evidence>
<evidence type="ECO:0000313" key="1">
    <source>
        <dbReference type="EMBL" id="PWV81445.1"/>
    </source>
</evidence>
<protein>
    <submittedName>
        <fullName evidence="1">Uncharacterized protein</fullName>
    </submittedName>
</protein>
<reference evidence="1 2" key="1">
    <citation type="submission" date="2018-05" db="EMBL/GenBank/DDBJ databases">
        <title>Genomic Encyclopedia of Type Strains, Phase IV (KMG-IV): sequencing the most valuable type-strain genomes for metagenomic binning, comparative biology and taxonomic classification.</title>
        <authorList>
            <person name="Goeker M."/>
        </authorList>
    </citation>
    <scope>NUCLEOTIDE SEQUENCE [LARGE SCALE GENOMIC DNA]</scope>
    <source>
        <strain evidence="1 2">DSM 44717</strain>
    </source>
</reference>
<sequence>MVVRGDRGDGAPETLPALQGLPAEEARDLFELMRSAVTFEAKALDKSIDSIMGALPRPLRAVTKKIMFGGR</sequence>